<dbReference type="AlphaFoldDB" id="A0A6M8H7M4"/>
<evidence type="ECO:0000313" key="5">
    <source>
        <dbReference type="EMBL" id="QKE88743.1"/>
    </source>
</evidence>
<reference evidence="5 6" key="1">
    <citation type="journal article" date="2014" name="World J. Microbiol. Biotechnol.">
        <title>Biodiversity and physiological characteristics of Antarctic and Arctic lichens-associated bacteria.</title>
        <authorList>
            <person name="Lee Y.M."/>
            <person name="Kim E.H."/>
            <person name="Lee H.K."/>
            <person name="Hong S.G."/>
        </authorList>
    </citation>
    <scope>NUCLEOTIDE SEQUENCE [LARGE SCALE GENOMIC DNA]</scope>
    <source>
        <strain evidence="5 6">PAMC 26569</strain>
    </source>
</reference>
<dbReference type="GO" id="GO:0005886">
    <property type="term" value="C:plasma membrane"/>
    <property type="evidence" value="ECO:0007669"/>
    <property type="project" value="TreeGrafter"/>
</dbReference>
<evidence type="ECO:0000256" key="2">
    <source>
        <dbReference type="ARBA" id="ARBA00034247"/>
    </source>
</evidence>
<dbReference type="SUPFAM" id="SSF55781">
    <property type="entry name" value="GAF domain-like"/>
    <property type="match status" value="1"/>
</dbReference>
<dbReference type="InterPro" id="IPR007891">
    <property type="entry name" value="CHASE3"/>
</dbReference>
<dbReference type="InterPro" id="IPR043128">
    <property type="entry name" value="Rev_trsase/Diguanyl_cyclase"/>
</dbReference>
<feature type="domain" description="GGDEF" evidence="4">
    <location>
        <begin position="440"/>
        <end position="571"/>
    </location>
</feature>
<dbReference type="EMBL" id="CP053708">
    <property type="protein sequence ID" value="QKE88743.1"/>
    <property type="molecule type" value="Genomic_DNA"/>
</dbReference>
<evidence type="ECO:0000313" key="6">
    <source>
        <dbReference type="Proteomes" id="UP000500767"/>
    </source>
</evidence>
<dbReference type="FunFam" id="3.30.70.270:FF:000001">
    <property type="entry name" value="Diguanylate cyclase domain protein"/>
    <property type="match status" value="1"/>
</dbReference>
<dbReference type="CDD" id="cd01949">
    <property type="entry name" value="GGDEF"/>
    <property type="match status" value="1"/>
</dbReference>
<dbReference type="Gene3D" id="3.30.450.40">
    <property type="match status" value="1"/>
</dbReference>
<feature type="transmembrane region" description="Helical" evidence="3">
    <location>
        <begin position="37"/>
        <end position="55"/>
    </location>
</feature>
<dbReference type="SMART" id="SM00267">
    <property type="entry name" value="GGDEF"/>
    <property type="match status" value="1"/>
</dbReference>
<dbReference type="Pfam" id="PF00990">
    <property type="entry name" value="GGDEF"/>
    <property type="match status" value="1"/>
</dbReference>
<dbReference type="GO" id="GO:1902201">
    <property type="term" value="P:negative regulation of bacterial-type flagellum-dependent cell motility"/>
    <property type="evidence" value="ECO:0007669"/>
    <property type="project" value="TreeGrafter"/>
</dbReference>
<dbReference type="PANTHER" id="PTHR45138">
    <property type="entry name" value="REGULATORY COMPONENTS OF SENSORY TRANSDUCTION SYSTEM"/>
    <property type="match status" value="1"/>
</dbReference>
<feature type="transmembrane region" description="Helical" evidence="3">
    <location>
        <begin position="207"/>
        <end position="227"/>
    </location>
</feature>
<dbReference type="InterPro" id="IPR029787">
    <property type="entry name" value="Nucleotide_cyclase"/>
</dbReference>
<dbReference type="NCBIfam" id="TIGR00254">
    <property type="entry name" value="GGDEF"/>
    <property type="match status" value="1"/>
</dbReference>
<evidence type="ECO:0000256" key="1">
    <source>
        <dbReference type="ARBA" id="ARBA00012528"/>
    </source>
</evidence>
<keyword evidence="6" id="KW-1185">Reference proteome</keyword>
<accession>A0A6M8H7M4</accession>
<keyword evidence="3" id="KW-0472">Membrane</keyword>
<dbReference type="Proteomes" id="UP000500767">
    <property type="component" value="Chromosome"/>
</dbReference>
<dbReference type="SUPFAM" id="SSF55073">
    <property type="entry name" value="Nucleotide cyclase"/>
    <property type="match status" value="1"/>
</dbReference>
<dbReference type="RefSeq" id="WP_171832701.1">
    <property type="nucleotide sequence ID" value="NZ_CP053708.1"/>
</dbReference>
<dbReference type="GO" id="GO:0043709">
    <property type="term" value="P:cell adhesion involved in single-species biofilm formation"/>
    <property type="evidence" value="ECO:0007669"/>
    <property type="project" value="TreeGrafter"/>
</dbReference>
<evidence type="ECO:0000259" key="4">
    <source>
        <dbReference type="PROSITE" id="PS50887"/>
    </source>
</evidence>
<evidence type="ECO:0000256" key="3">
    <source>
        <dbReference type="SAM" id="Phobius"/>
    </source>
</evidence>
<dbReference type="InterPro" id="IPR029016">
    <property type="entry name" value="GAF-like_dom_sf"/>
</dbReference>
<comment type="catalytic activity">
    <reaction evidence="2">
        <text>2 GTP = 3',3'-c-di-GMP + 2 diphosphate</text>
        <dbReference type="Rhea" id="RHEA:24898"/>
        <dbReference type="ChEBI" id="CHEBI:33019"/>
        <dbReference type="ChEBI" id="CHEBI:37565"/>
        <dbReference type="ChEBI" id="CHEBI:58805"/>
        <dbReference type="EC" id="2.7.7.65"/>
    </reaction>
</comment>
<dbReference type="InterPro" id="IPR000160">
    <property type="entry name" value="GGDEF_dom"/>
</dbReference>
<dbReference type="PANTHER" id="PTHR45138:SF9">
    <property type="entry name" value="DIGUANYLATE CYCLASE DGCM-RELATED"/>
    <property type="match status" value="1"/>
</dbReference>
<dbReference type="Pfam" id="PF05227">
    <property type="entry name" value="CHASE3"/>
    <property type="match status" value="1"/>
</dbReference>
<organism evidence="5 6">
    <name type="scientific">Lichenicola cladoniae</name>
    <dbReference type="NCBI Taxonomy" id="1484109"/>
    <lineage>
        <taxon>Bacteria</taxon>
        <taxon>Pseudomonadati</taxon>
        <taxon>Pseudomonadota</taxon>
        <taxon>Alphaproteobacteria</taxon>
        <taxon>Acetobacterales</taxon>
        <taxon>Acetobacteraceae</taxon>
        <taxon>Lichenicola</taxon>
    </lineage>
</organism>
<dbReference type="InterPro" id="IPR050469">
    <property type="entry name" value="Diguanylate_Cyclase"/>
</dbReference>
<proteinExistence type="predicted"/>
<sequence>MSDDLSPEFKQTGPAKRRIGRGAIVEISRNYGTLPTLAVLLVAFMGVSSVVGFMLSREDQMKLWDYRTATREVRVFQVALIDAETGIRGYVLTQKAEYLQPYVSGLSRIETLSPRLLPKLEAYSTVLPGMHEEASPVARRLGDLRKAWEQAQDKVADGEPAEAQLGLQAMHSKALMDEMRAVISGYLAKRDVGIEAAERRISLEQDALLLINPAGALIAILALIYAFRISTQEARGREEATSVSVRARQHIEELFGMTDTLQSASDGEDANEVLRATALRLLPGFSGALYVFNNSRDRLDLSTNWGARAPDEYPDHIAPASCWALKRGKFQVNSDGEGALRCGHSKPHHVGLEIPMMARGQIYGLLEISHAGDDAEQQLRDVQQLATALADAMSLALSSIALRAQLRNQALRDPLTGLYNRRFLEEMLERLGRDAERRQSPLSAIMIDLDHFKRLNDQHGHAAGDAVLRDVGSTIMSMLRATDVACRYGGEEIAILMPDCPLDMAVGRAEQLRVRIAEVAQARERVTVTASFGVAATPDTSLRAVDLIPTADAALYTAKQQGRDRVVAAPLRTAATPLGLTVGRLDLVRTPPTLPDGKSQSA</sequence>
<protein>
    <recommendedName>
        <fullName evidence="1">diguanylate cyclase</fullName>
        <ecNumber evidence="1">2.7.7.65</ecNumber>
    </recommendedName>
</protein>
<gene>
    <name evidence="5" type="ORF">HN018_00560</name>
</gene>
<keyword evidence="3" id="KW-1133">Transmembrane helix</keyword>
<dbReference type="GO" id="GO:0052621">
    <property type="term" value="F:diguanylate cyclase activity"/>
    <property type="evidence" value="ECO:0007669"/>
    <property type="project" value="UniProtKB-EC"/>
</dbReference>
<name>A0A6M8H7M4_9PROT</name>
<dbReference type="KEGG" id="lck:HN018_00560"/>
<dbReference type="EC" id="2.7.7.65" evidence="1"/>
<dbReference type="PROSITE" id="PS50887">
    <property type="entry name" value="GGDEF"/>
    <property type="match status" value="1"/>
</dbReference>
<keyword evidence="3" id="KW-0812">Transmembrane</keyword>
<dbReference type="Gene3D" id="3.30.70.270">
    <property type="match status" value="1"/>
</dbReference>